<comment type="subcellular location">
    <subcellularLocation>
        <location evidence="1">Cell envelope</location>
    </subcellularLocation>
</comment>
<evidence type="ECO:0000259" key="6">
    <source>
        <dbReference type="Pfam" id="PF25876"/>
    </source>
</evidence>
<dbReference type="InterPro" id="IPR006143">
    <property type="entry name" value="RND_pump_MFP"/>
</dbReference>
<dbReference type="Pfam" id="PF25967">
    <property type="entry name" value="RND-MFP_C"/>
    <property type="match status" value="1"/>
</dbReference>
<evidence type="ECO:0000313" key="10">
    <source>
        <dbReference type="Proteomes" id="UP000287687"/>
    </source>
</evidence>
<proteinExistence type="inferred from homology"/>
<dbReference type="OrthoDB" id="9813967at2"/>
<keyword evidence="10" id="KW-1185">Reference proteome</keyword>
<feature type="coiled-coil region" evidence="4">
    <location>
        <begin position="86"/>
        <end position="156"/>
    </location>
</feature>
<protein>
    <submittedName>
        <fullName evidence="9">Efflux RND transporter periplasmic adaptor subunit</fullName>
    </submittedName>
</protein>
<dbReference type="Proteomes" id="UP000287687">
    <property type="component" value="Unassembled WGS sequence"/>
</dbReference>
<reference evidence="9 10" key="1">
    <citation type="submission" date="2019-01" db="EMBL/GenBank/DDBJ databases">
        <title>The draft genome of Rhizobium sp. 24NR.</title>
        <authorList>
            <person name="Liu L."/>
            <person name="Liang L."/>
            <person name="Shi S."/>
            <person name="Xu L."/>
            <person name="Wang X."/>
            <person name="Li L."/>
            <person name="Zhang X."/>
        </authorList>
    </citation>
    <scope>NUCLEOTIDE SEQUENCE [LARGE SCALE GENOMIC DNA]</scope>
    <source>
        <strain evidence="9 10">24NR</strain>
    </source>
</reference>
<dbReference type="Pfam" id="PF25876">
    <property type="entry name" value="HH_MFP_RND"/>
    <property type="match status" value="1"/>
</dbReference>
<accession>A0A3S3RKS6</accession>
<dbReference type="InterPro" id="IPR058625">
    <property type="entry name" value="MdtA-like_BSH"/>
</dbReference>
<organism evidence="9 10">
    <name type="scientific">Neorhizobium lilium</name>
    <dbReference type="NCBI Taxonomy" id="2503024"/>
    <lineage>
        <taxon>Bacteria</taxon>
        <taxon>Pseudomonadati</taxon>
        <taxon>Pseudomonadota</taxon>
        <taxon>Alphaproteobacteria</taxon>
        <taxon>Hyphomicrobiales</taxon>
        <taxon>Rhizobiaceae</taxon>
        <taxon>Rhizobium/Agrobacterium group</taxon>
        <taxon>Neorhizobium</taxon>
    </lineage>
</organism>
<dbReference type="PANTHER" id="PTHR30469">
    <property type="entry name" value="MULTIDRUG RESISTANCE PROTEIN MDTA"/>
    <property type="match status" value="1"/>
</dbReference>
<dbReference type="PROSITE" id="PS51257">
    <property type="entry name" value="PROKAR_LIPOPROTEIN"/>
    <property type="match status" value="1"/>
</dbReference>
<dbReference type="InterPro" id="IPR058627">
    <property type="entry name" value="MdtA-like_C"/>
</dbReference>
<dbReference type="SUPFAM" id="SSF111369">
    <property type="entry name" value="HlyD-like secretion proteins"/>
    <property type="match status" value="1"/>
</dbReference>
<name>A0A3S3RKS6_9HYPH</name>
<evidence type="ECO:0000256" key="2">
    <source>
        <dbReference type="ARBA" id="ARBA00009477"/>
    </source>
</evidence>
<keyword evidence="5" id="KW-0732">Signal</keyword>
<evidence type="ECO:0000256" key="4">
    <source>
        <dbReference type="SAM" id="Coils"/>
    </source>
</evidence>
<feature type="domain" description="Multidrug resistance protein MdtA-like C-terminal permuted SH3" evidence="8">
    <location>
        <begin position="281"/>
        <end position="342"/>
    </location>
</feature>
<dbReference type="EMBL" id="SBIP01000002">
    <property type="protein sequence ID" value="RWX78769.1"/>
    <property type="molecule type" value="Genomic_DNA"/>
</dbReference>
<evidence type="ECO:0000259" key="8">
    <source>
        <dbReference type="Pfam" id="PF25967"/>
    </source>
</evidence>
<evidence type="ECO:0000313" key="9">
    <source>
        <dbReference type="EMBL" id="RWX78769.1"/>
    </source>
</evidence>
<dbReference type="Gene3D" id="2.40.420.20">
    <property type="match status" value="1"/>
</dbReference>
<evidence type="ECO:0000256" key="3">
    <source>
        <dbReference type="ARBA" id="ARBA00022448"/>
    </source>
</evidence>
<dbReference type="InterPro" id="IPR058624">
    <property type="entry name" value="MdtA-like_HH"/>
</dbReference>
<feature type="domain" description="Multidrug resistance protein MdtA-like alpha-helical hairpin" evidence="6">
    <location>
        <begin position="98"/>
        <end position="167"/>
    </location>
</feature>
<feature type="domain" description="Multidrug resistance protein MdtA-like barrel-sandwich hybrid" evidence="7">
    <location>
        <begin position="61"/>
        <end position="193"/>
    </location>
</feature>
<dbReference type="Gene3D" id="2.40.30.170">
    <property type="match status" value="1"/>
</dbReference>
<evidence type="ECO:0000259" key="7">
    <source>
        <dbReference type="Pfam" id="PF25917"/>
    </source>
</evidence>
<dbReference type="GO" id="GO:0015562">
    <property type="term" value="F:efflux transmembrane transporter activity"/>
    <property type="evidence" value="ECO:0007669"/>
    <property type="project" value="TreeGrafter"/>
</dbReference>
<feature type="chain" id="PRO_5018551292" evidence="5">
    <location>
        <begin position="19"/>
        <end position="358"/>
    </location>
</feature>
<feature type="signal peptide" evidence="5">
    <location>
        <begin position="1"/>
        <end position="18"/>
    </location>
</feature>
<dbReference type="Gene3D" id="2.40.50.100">
    <property type="match status" value="1"/>
</dbReference>
<dbReference type="GO" id="GO:1990281">
    <property type="term" value="C:efflux pump complex"/>
    <property type="evidence" value="ECO:0007669"/>
    <property type="project" value="TreeGrafter"/>
</dbReference>
<evidence type="ECO:0000256" key="1">
    <source>
        <dbReference type="ARBA" id="ARBA00004196"/>
    </source>
</evidence>
<dbReference type="Pfam" id="PF25917">
    <property type="entry name" value="BSH_RND"/>
    <property type="match status" value="1"/>
</dbReference>
<dbReference type="NCBIfam" id="TIGR01730">
    <property type="entry name" value="RND_mfp"/>
    <property type="match status" value="1"/>
</dbReference>
<dbReference type="AlphaFoldDB" id="A0A3S3RKS6"/>
<keyword evidence="4" id="KW-0175">Coiled coil</keyword>
<sequence length="358" mass="38008">MKFLFLILSLCGVGLLSACSDDQASATPKPRQVATVIAKVQPLVTGGSITGEVRARLQTDLSFRVGGKIVERLVDVGDHVKQGQLLARLDAEEQKAELEVAQANLNSAEAQQTQAQLAMNRQQNLFRTQVTTRAELDQAQESLLTAQGSVKSAQAQLANAQDTLSYTNMTAPADGIITARDGEVGQVAQAAEMIFTLAHDGPRDAVFDVMESLFLGRAVEPQVQVSLLSDPSRKVQASVREISPTIDSSTGTIKVKVGLPGDDPMPLSAAVSGAFQYKPQNVIQLPWSAMASKAGVPAVWVIDVSSSKVSLRAVEVGDYETGTFVIKSGLSEGEVVVSQGIKFLRQGEVVAYDKGASK</sequence>
<dbReference type="Gene3D" id="1.10.287.470">
    <property type="entry name" value="Helix hairpin bin"/>
    <property type="match status" value="1"/>
</dbReference>
<evidence type="ECO:0000256" key="5">
    <source>
        <dbReference type="SAM" id="SignalP"/>
    </source>
</evidence>
<comment type="similarity">
    <text evidence="2">Belongs to the membrane fusion protein (MFP) (TC 8.A.1) family.</text>
</comment>
<dbReference type="RefSeq" id="WP_128442746.1">
    <property type="nucleotide sequence ID" value="NZ_SBIP01000002.1"/>
</dbReference>
<dbReference type="PANTHER" id="PTHR30469:SF38">
    <property type="entry name" value="HLYD FAMILY SECRETION PROTEIN"/>
    <property type="match status" value="1"/>
</dbReference>
<gene>
    <name evidence="9" type="ORF">EPK99_09275</name>
</gene>
<keyword evidence="3" id="KW-0813">Transport</keyword>
<comment type="caution">
    <text evidence="9">The sequence shown here is derived from an EMBL/GenBank/DDBJ whole genome shotgun (WGS) entry which is preliminary data.</text>
</comment>